<name>A0AAN6UWI2_9PEZI</name>
<gene>
    <name evidence="2" type="ORF">C8A04DRAFT_14977</name>
</gene>
<dbReference type="SUPFAM" id="SSF53590">
    <property type="entry name" value="Nucleoside hydrolase"/>
    <property type="match status" value="1"/>
</dbReference>
<dbReference type="RefSeq" id="XP_062633784.1">
    <property type="nucleotide sequence ID" value="XM_062778314.1"/>
</dbReference>
<keyword evidence="3" id="KW-1185">Reference proteome</keyword>
<accession>A0AAN6UWI2</accession>
<dbReference type="Gene3D" id="3.90.245.10">
    <property type="entry name" value="Ribonucleoside hydrolase-like"/>
    <property type="match status" value="1"/>
</dbReference>
<dbReference type="AlphaFoldDB" id="A0AAN6UWI2"/>
<sequence length="618" mass="67743">MSAPLRRAQQGNTESGNGTPPVQRRPRASAAGNNSNNNSTSASTTSTTTSNSARRTTATASTAASSSSIPSRPKPSSSAQAAPAPPNNGIPFRNTGNQKEYFQIYQNLQNLVKARSDADKPRIFVFTDVEQDYDDLLAIIFLAEMHRMGAIELVGFVANHQPAEKRVNFLRTVLQLLNLGHIPVGQGTPGVEDLSKHTFDFYYGLKNATFAGGPWNRNRAPPASTLIPQVLAANRGKEVTALMLSSLQDIGEFFYQQKKKADFHDGNFAKCVSQGGYEVSVETVPPATTSASRGGRATTANNRPKTVVKIAPTPKVTNNEFHMTQARNYHDCLATYRMPSDGYSKNLAMASRLSGTFMTSLFDIGPIGAHLEWLWMRLEFKFYWDPFNWPFLPHLNVDWYLNTRLGLAPNSPEAAEIRRAGGLPFHAAAPKIKVLAYDLCAAMGATGDDFMRSLGIMAPENQMPPYNRAAHRHRIFGAAPGDLGGIDPSRLSTVMEAFVLGGLLASQRHANQLIPRDSVQHTPVKSKIKLPIFHDKIAMRNHATRQAELAKAAAEADAAGKKQTARRLQQDADSEGAEARKLEEKIKKAEKVTKVTMPNRGEIPYEELYQEAMRGIRG</sequence>
<dbReference type="Proteomes" id="UP001302676">
    <property type="component" value="Unassembled WGS sequence"/>
</dbReference>
<protein>
    <recommendedName>
        <fullName evidence="4">Inosine/uridine-preferring nucleoside hydrolase domain-containing protein</fullName>
    </recommendedName>
</protein>
<feature type="compositionally biased region" description="Polar residues" evidence="1">
    <location>
        <begin position="9"/>
        <end position="20"/>
    </location>
</feature>
<proteinExistence type="predicted"/>
<evidence type="ECO:0000313" key="3">
    <source>
        <dbReference type="Proteomes" id="UP001302676"/>
    </source>
</evidence>
<evidence type="ECO:0008006" key="4">
    <source>
        <dbReference type="Google" id="ProtNLM"/>
    </source>
</evidence>
<dbReference type="InterPro" id="IPR036452">
    <property type="entry name" value="Ribo_hydro-like"/>
</dbReference>
<feature type="compositionally biased region" description="Low complexity" evidence="1">
    <location>
        <begin position="28"/>
        <end position="82"/>
    </location>
</feature>
<reference evidence="2" key="1">
    <citation type="journal article" date="2023" name="Mol. Phylogenet. Evol.">
        <title>Genome-scale phylogeny and comparative genomics of the fungal order Sordariales.</title>
        <authorList>
            <person name="Hensen N."/>
            <person name="Bonometti L."/>
            <person name="Westerberg I."/>
            <person name="Brannstrom I.O."/>
            <person name="Guillou S."/>
            <person name="Cros-Aarteil S."/>
            <person name="Calhoun S."/>
            <person name="Haridas S."/>
            <person name="Kuo A."/>
            <person name="Mondo S."/>
            <person name="Pangilinan J."/>
            <person name="Riley R."/>
            <person name="LaButti K."/>
            <person name="Andreopoulos B."/>
            <person name="Lipzen A."/>
            <person name="Chen C."/>
            <person name="Yan M."/>
            <person name="Daum C."/>
            <person name="Ng V."/>
            <person name="Clum A."/>
            <person name="Steindorff A."/>
            <person name="Ohm R.A."/>
            <person name="Martin F."/>
            <person name="Silar P."/>
            <person name="Natvig D.O."/>
            <person name="Lalanne C."/>
            <person name="Gautier V."/>
            <person name="Ament-Velasquez S.L."/>
            <person name="Kruys A."/>
            <person name="Hutchinson M.I."/>
            <person name="Powell A.J."/>
            <person name="Barry K."/>
            <person name="Miller A.N."/>
            <person name="Grigoriev I.V."/>
            <person name="Debuchy R."/>
            <person name="Gladieux P."/>
            <person name="Hiltunen Thoren M."/>
            <person name="Johannesson H."/>
        </authorList>
    </citation>
    <scope>NUCLEOTIDE SEQUENCE</scope>
    <source>
        <strain evidence="2">CBS 141.50</strain>
    </source>
</reference>
<dbReference type="GO" id="GO:0016799">
    <property type="term" value="F:hydrolase activity, hydrolyzing N-glycosyl compounds"/>
    <property type="evidence" value="ECO:0007669"/>
    <property type="project" value="InterPro"/>
</dbReference>
<comment type="caution">
    <text evidence="2">The sequence shown here is derived from an EMBL/GenBank/DDBJ whole genome shotgun (WGS) entry which is preliminary data.</text>
</comment>
<reference evidence="2" key="2">
    <citation type="submission" date="2023-05" db="EMBL/GenBank/DDBJ databases">
        <authorList>
            <consortium name="Lawrence Berkeley National Laboratory"/>
            <person name="Steindorff A."/>
            <person name="Hensen N."/>
            <person name="Bonometti L."/>
            <person name="Westerberg I."/>
            <person name="Brannstrom I.O."/>
            <person name="Guillou S."/>
            <person name="Cros-Aarteil S."/>
            <person name="Calhoun S."/>
            <person name="Haridas S."/>
            <person name="Kuo A."/>
            <person name="Mondo S."/>
            <person name="Pangilinan J."/>
            <person name="Riley R."/>
            <person name="Labutti K."/>
            <person name="Andreopoulos B."/>
            <person name="Lipzen A."/>
            <person name="Chen C."/>
            <person name="Yanf M."/>
            <person name="Daum C."/>
            <person name="Ng V."/>
            <person name="Clum A."/>
            <person name="Ohm R."/>
            <person name="Martin F."/>
            <person name="Silar P."/>
            <person name="Natvig D."/>
            <person name="Lalanne C."/>
            <person name="Gautier V."/>
            <person name="Ament-Velasquez S.L."/>
            <person name="Kruys A."/>
            <person name="Hutchinson M.I."/>
            <person name="Powell A.J."/>
            <person name="Barry K."/>
            <person name="Miller A.N."/>
            <person name="Grigoriev I.V."/>
            <person name="Debuchy R."/>
            <person name="Gladieux P."/>
            <person name="Thoren M.H."/>
            <person name="Johannesson H."/>
        </authorList>
    </citation>
    <scope>NUCLEOTIDE SEQUENCE</scope>
    <source>
        <strain evidence="2">CBS 141.50</strain>
    </source>
</reference>
<feature type="region of interest" description="Disordered" evidence="1">
    <location>
        <begin position="1"/>
        <end position="95"/>
    </location>
</feature>
<organism evidence="2 3">
    <name type="scientific">Dichotomopilus funicola</name>
    <dbReference type="NCBI Taxonomy" id="1934379"/>
    <lineage>
        <taxon>Eukaryota</taxon>
        <taxon>Fungi</taxon>
        <taxon>Dikarya</taxon>
        <taxon>Ascomycota</taxon>
        <taxon>Pezizomycotina</taxon>
        <taxon>Sordariomycetes</taxon>
        <taxon>Sordariomycetidae</taxon>
        <taxon>Sordariales</taxon>
        <taxon>Chaetomiaceae</taxon>
        <taxon>Dichotomopilus</taxon>
    </lineage>
</organism>
<evidence type="ECO:0000313" key="2">
    <source>
        <dbReference type="EMBL" id="KAK4140413.1"/>
    </source>
</evidence>
<evidence type="ECO:0000256" key="1">
    <source>
        <dbReference type="SAM" id="MobiDB-lite"/>
    </source>
</evidence>
<dbReference type="GeneID" id="87814927"/>
<dbReference type="EMBL" id="MU853632">
    <property type="protein sequence ID" value="KAK4140413.1"/>
    <property type="molecule type" value="Genomic_DNA"/>
</dbReference>
<feature type="region of interest" description="Disordered" evidence="1">
    <location>
        <begin position="558"/>
        <end position="581"/>
    </location>
</feature>